<dbReference type="PROSITE" id="PS50026">
    <property type="entry name" value="EGF_3"/>
    <property type="match status" value="3"/>
</dbReference>
<dbReference type="HOGENOM" id="CLU_006445_1_0_1"/>
<dbReference type="InterPro" id="IPR009017">
    <property type="entry name" value="GFP"/>
</dbReference>
<dbReference type="Pfam" id="PF07645">
    <property type="entry name" value="EGF_CA"/>
    <property type="match status" value="3"/>
</dbReference>
<keyword evidence="4" id="KW-0272">Extracellular matrix</keyword>
<dbReference type="GO" id="GO:0005509">
    <property type="term" value="F:calcium ion binding"/>
    <property type="evidence" value="ECO:0007669"/>
    <property type="project" value="InterPro"/>
</dbReference>
<keyword evidence="12" id="KW-0393">Immunoglobulin domain</keyword>
<dbReference type="Ensembl" id="ENSLAFT00000029817.1">
    <property type="protein sequence ID" value="ENSLAFP00000029225.1"/>
    <property type="gene ID" value="ENSLAFG00000028874.1"/>
</dbReference>
<evidence type="ECO:0000313" key="18">
    <source>
        <dbReference type="Proteomes" id="UP000007646"/>
    </source>
</evidence>
<dbReference type="InterPro" id="IPR026823">
    <property type="entry name" value="cEGF"/>
</dbReference>
<dbReference type="SUPFAM" id="SSF57196">
    <property type="entry name" value="EGF/Laminin"/>
    <property type="match status" value="1"/>
</dbReference>
<dbReference type="Proteomes" id="UP000007646">
    <property type="component" value="Unassembled WGS sequence"/>
</dbReference>
<feature type="domain" description="EGF-like" evidence="15">
    <location>
        <begin position="315"/>
        <end position="353"/>
    </location>
</feature>
<evidence type="ECO:0000256" key="14">
    <source>
        <dbReference type="PROSITE-ProRule" id="PRU00076"/>
    </source>
</evidence>
<dbReference type="FunFam" id="2.10.25.10:FF:000008">
    <property type="entry name" value="Signal peptide, CUB domain, EGF-like 2"/>
    <property type="match status" value="1"/>
</dbReference>
<organism evidence="17 18">
    <name type="scientific">Loxodonta africana</name>
    <name type="common">African elephant</name>
    <dbReference type="NCBI Taxonomy" id="9785"/>
    <lineage>
        <taxon>Eukaryota</taxon>
        <taxon>Metazoa</taxon>
        <taxon>Chordata</taxon>
        <taxon>Craniata</taxon>
        <taxon>Vertebrata</taxon>
        <taxon>Euteleostomi</taxon>
        <taxon>Mammalia</taxon>
        <taxon>Eutheria</taxon>
        <taxon>Afrotheria</taxon>
        <taxon>Proboscidea</taxon>
        <taxon>Elephantidae</taxon>
        <taxon>Loxodonta</taxon>
    </lineage>
</organism>
<evidence type="ECO:0000256" key="11">
    <source>
        <dbReference type="ARBA" id="ARBA00023180"/>
    </source>
</evidence>
<dbReference type="Gene3D" id="2.40.155.10">
    <property type="entry name" value="Green fluorescent protein"/>
    <property type="match status" value="1"/>
</dbReference>
<keyword evidence="8" id="KW-0677">Repeat</keyword>
<dbReference type="InterPro" id="IPR001881">
    <property type="entry name" value="EGF-like_Ca-bd_dom"/>
</dbReference>
<dbReference type="SUPFAM" id="SSF54511">
    <property type="entry name" value="GFP-like"/>
    <property type="match status" value="1"/>
</dbReference>
<dbReference type="eggNOG" id="KOG4475">
    <property type="taxonomic scope" value="Eukaryota"/>
</dbReference>
<dbReference type="FunFam" id="2.10.25.10:FF:000352">
    <property type="entry name" value="Hemicentin 1"/>
    <property type="match status" value="1"/>
</dbReference>
<evidence type="ECO:0000259" key="16">
    <source>
        <dbReference type="PROSITE" id="PS50993"/>
    </source>
</evidence>
<dbReference type="AlphaFoldDB" id="G3UN16"/>
<feature type="domain" description="Nidogen G2 beta-barrel" evidence="16">
    <location>
        <begin position="1"/>
        <end position="215"/>
    </location>
</feature>
<dbReference type="InterPro" id="IPR000742">
    <property type="entry name" value="EGF"/>
</dbReference>
<reference evidence="17" key="2">
    <citation type="submission" date="2025-08" db="UniProtKB">
        <authorList>
            <consortium name="Ensembl"/>
        </authorList>
    </citation>
    <scope>IDENTIFICATION</scope>
    <source>
        <strain evidence="17">Isolate ISIS603380</strain>
    </source>
</reference>
<evidence type="ECO:0000256" key="5">
    <source>
        <dbReference type="ARBA" id="ARBA00022536"/>
    </source>
</evidence>
<evidence type="ECO:0000256" key="13">
    <source>
        <dbReference type="ARBA" id="ARBA00072384"/>
    </source>
</evidence>
<dbReference type="PROSITE" id="PS01186">
    <property type="entry name" value="EGF_2"/>
    <property type="match status" value="2"/>
</dbReference>
<evidence type="ECO:0000256" key="10">
    <source>
        <dbReference type="ARBA" id="ARBA00023157"/>
    </source>
</evidence>
<dbReference type="SUPFAM" id="SSF57184">
    <property type="entry name" value="Growth factor receptor domain"/>
    <property type="match status" value="2"/>
</dbReference>
<dbReference type="InParanoid" id="G3UN16"/>
<keyword evidence="7" id="KW-0732">Signal</keyword>
<dbReference type="GeneTree" id="ENSGT00940000165095"/>
<name>G3UN16_LOXAF</name>
<comment type="subcellular location">
    <subcellularLocation>
        <location evidence="1">Secreted</location>
        <location evidence="1">Extracellular space</location>
        <location evidence="1">Extracellular matrix</location>
    </subcellularLocation>
</comment>
<dbReference type="PROSITE" id="PS01187">
    <property type="entry name" value="EGF_CA"/>
    <property type="match status" value="2"/>
</dbReference>
<keyword evidence="11" id="KW-0325">Glycoprotein</keyword>
<evidence type="ECO:0000256" key="2">
    <source>
        <dbReference type="ARBA" id="ARBA00022481"/>
    </source>
</evidence>
<evidence type="ECO:0000313" key="17">
    <source>
        <dbReference type="Ensembl" id="ENSLAFP00000029225.1"/>
    </source>
</evidence>
<evidence type="ECO:0000256" key="12">
    <source>
        <dbReference type="ARBA" id="ARBA00023319"/>
    </source>
</evidence>
<proteinExistence type="predicted"/>
<dbReference type="OMA" id="RRTHFIL"/>
<keyword evidence="2" id="KW-0488">Methylation</keyword>
<evidence type="ECO:0000256" key="4">
    <source>
        <dbReference type="ARBA" id="ARBA00022530"/>
    </source>
</evidence>
<keyword evidence="5 14" id="KW-0245">EGF-like domain</keyword>
<reference evidence="17" key="3">
    <citation type="submission" date="2025-09" db="UniProtKB">
        <authorList>
            <consortium name="Ensembl"/>
        </authorList>
    </citation>
    <scope>IDENTIFICATION</scope>
    <source>
        <strain evidence="17">Isolate ISIS603380</strain>
    </source>
</reference>
<dbReference type="SMART" id="SM00181">
    <property type="entry name" value="EGF"/>
    <property type="match status" value="6"/>
</dbReference>
<feature type="domain" description="EGF-like" evidence="15">
    <location>
        <begin position="229"/>
        <end position="269"/>
    </location>
</feature>
<evidence type="ECO:0000256" key="1">
    <source>
        <dbReference type="ARBA" id="ARBA00004498"/>
    </source>
</evidence>
<dbReference type="CDD" id="cd00054">
    <property type="entry name" value="EGF_CA"/>
    <property type="match status" value="5"/>
</dbReference>
<dbReference type="FunFam" id="2.10.25.10:FF:000385">
    <property type="entry name" value="Hemicentin 1"/>
    <property type="match status" value="1"/>
</dbReference>
<evidence type="ECO:0000256" key="3">
    <source>
        <dbReference type="ARBA" id="ARBA00022525"/>
    </source>
</evidence>
<dbReference type="FunFam" id="2.10.25.10:FF:000715">
    <property type="entry name" value="Hemicentin 2"/>
    <property type="match status" value="1"/>
</dbReference>
<sequence>MIGVINGQEFGEATLNTSVLQEARSGTTTIQSSISHIPANVGPLMRILIVAINPIYWALAGENGEALNGHSLTGGSFQEESHVEFATGELLTMTQVARGLDPDGLLLLDVMVNGIIPESLADADLQVQDFQERYVQMGPGQLFVDSTQPFLQGGLPTFLRCNRSIQYDAARGLQPQLVQHLQASAVSTAFDPEAEALHFQLTTALQAEENEVGCPEGFELDPQGAFCIDRDECSDGPSPCSHFCHNAPGRFSCSCPAGFTLAWNSRDCKDVDECAWDAHLCQDGQRCVNLLGSYHCLPYCGPGFRVAADGAGCEDVNECLEQLDECHYNQICENTPGGHRCSCPRGYRSQGPRLPCLDINECLQLPRACVFQCHNLQGSYRCLCPPGQTLLPDGKACTPVVRNGQNVTTISRRGPFAPWLQARTPIPGGSYHTWVSFRLGPVSLSSMGRAWCPPGFIRQNGICTDLDECQVRNLCQHACRNTEGSYQCLCPAGYRLLPSGKNCQDINECEEDGVECGPSQMCFNTRGSYQCVDTPCPTTYRQGPSPGTCFRRCSQ</sequence>
<keyword evidence="9" id="KW-0106">Calcium</keyword>
<comment type="caution">
    <text evidence="14">Lacks conserved residue(s) required for the propagation of feature annotation.</text>
</comment>
<dbReference type="Pfam" id="PF14670">
    <property type="entry name" value="FXa_inhibition"/>
    <property type="match status" value="1"/>
</dbReference>
<keyword evidence="10 14" id="KW-1015">Disulfide bond</keyword>
<feature type="disulfide bond" evidence="14">
    <location>
        <begin position="469"/>
        <end position="479"/>
    </location>
</feature>
<dbReference type="PROSITE" id="PS50993">
    <property type="entry name" value="NIDOGEN_G2"/>
    <property type="match status" value="1"/>
</dbReference>
<dbReference type="PANTHER" id="PTHR24039">
    <property type="entry name" value="FIBRILLIN-RELATED"/>
    <property type="match status" value="1"/>
</dbReference>
<dbReference type="STRING" id="9785.ENSLAFP00000029225"/>
<protein>
    <recommendedName>
        <fullName evidence="13">Hemicentin-2</fullName>
    </recommendedName>
</protein>
<dbReference type="FunFam" id="2.10.25.10:FF:000010">
    <property type="entry name" value="Pro-epidermal growth factor"/>
    <property type="match status" value="1"/>
</dbReference>
<dbReference type="InterPro" id="IPR018097">
    <property type="entry name" value="EGF_Ca-bd_CS"/>
</dbReference>
<dbReference type="SMART" id="SM00682">
    <property type="entry name" value="G2F"/>
    <property type="match status" value="1"/>
</dbReference>
<dbReference type="InterPro" id="IPR006605">
    <property type="entry name" value="G2_nidogen/fibulin_G2F"/>
</dbReference>
<keyword evidence="18" id="KW-1185">Reference proteome</keyword>
<accession>G3UN16</accession>
<dbReference type="InterPro" id="IPR009030">
    <property type="entry name" value="Growth_fac_rcpt_cys_sf"/>
</dbReference>
<evidence type="ECO:0000256" key="9">
    <source>
        <dbReference type="ARBA" id="ARBA00022837"/>
    </source>
</evidence>
<dbReference type="PANTHER" id="PTHR24039:SF48">
    <property type="entry name" value="FIBRILLIN-2 ISOFORM X1-RELATED"/>
    <property type="match status" value="1"/>
</dbReference>
<dbReference type="Pfam" id="PF07474">
    <property type="entry name" value="G2F"/>
    <property type="match status" value="1"/>
</dbReference>
<feature type="domain" description="EGF-like" evidence="15">
    <location>
        <begin position="465"/>
        <end position="504"/>
    </location>
</feature>
<keyword evidence="3" id="KW-0964">Secreted</keyword>
<dbReference type="PROSITE" id="PS00010">
    <property type="entry name" value="ASX_HYDROXYL"/>
    <property type="match status" value="2"/>
</dbReference>
<dbReference type="InterPro" id="IPR000152">
    <property type="entry name" value="EGF-type_Asp/Asn_hydroxyl_site"/>
</dbReference>
<keyword evidence="6" id="KW-0716">Sensory transduction</keyword>
<dbReference type="Gene3D" id="2.10.25.10">
    <property type="entry name" value="Laminin"/>
    <property type="match status" value="6"/>
</dbReference>
<evidence type="ECO:0000256" key="8">
    <source>
        <dbReference type="ARBA" id="ARBA00022737"/>
    </source>
</evidence>
<evidence type="ECO:0000256" key="7">
    <source>
        <dbReference type="ARBA" id="ARBA00022729"/>
    </source>
</evidence>
<evidence type="ECO:0000259" key="15">
    <source>
        <dbReference type="PROSITE" id="PS50026"/>
    </source>
</evidence>
<evidence type="ECO:0000256" key="6">
    <source>
        <dbReference type="ARBA" id="ARBA00022606"/>
    </source>
</evidence>
<dbReference type="Pfam" id="PF12662">
    <property type="entry name" value="cEGF"/>
    <property type="match status" value="1"/>
</dbReference>
<dbReference type="SMART" id="SM00179">
    <property type="entry name" value="EGF_CA"/>
    <property type="match status" value="6"/>
</dbReference>
<dbReference type="InterPro" id="IPR049883">
    <property type="entry name" value="NOTCH1_EGF-like"/>
</dbReference>
<reference evidence="17 18" key="1">
    <citation type="submission" date="2009-06" db="EMBL/GenBank/DDBJ databases">
        <title>The Genome Sequence of Loxodonta africana (African elephant).</title>
        <authorList>
            <person name="Di Palma F."/>
            <person name="Heiman D."/>
            <person name="Young S."/>
            <person name="Johnson J."/>
            <person name="Lander E.S."/>
            <person name="Lindblad-Toh K."/>
        </authorList>
    </citation>
    <scope>NUCLEOTIDE SEQUENCE [LARGE SCALE GENOMIC DNA]</scope>
    <source>
        <strain evidence="17 18">Isolate ISIS603380</strain>
    </source>
</reference>
<dbReference type="FunFam" id="2.10.25.10:FF:000371">
    <property type="entry name" value="Hemicentin 1"/>
    <property type="match status" value="1"/>
</dbReference>